<dbReference type="AlphaFoldDB" id="A0AAW1ESG1"/>
<organism evidence="4 5">
    <name type="scientific">Zoarces viviparus</name>
    <name type="common">Viviparous eelpout</name>
    <name type="synonym">Blennius viviparus</name>
    <dbReference type="NCBI Taxonomy" id="48416"/>
    <lineage>
        <taxon>Eukaryota</taxon>
        <taxon>Metazoa</taxon>
        <taxon>Chordata</taxon>
        <taxon>Craniata</taxon>
        <taxon>Vertebrata</taxon>
        <taxon>Euteleostomi</taxon>
        <taxon>Actinopterygii</taxon>
        <taxon>Neopterygii</taxon>
        <taxon>Teleostei</taxon>
        <taxon>Neoteleostei</taxon>
        <taxon>Acanthomorphata</taxon>
        <taxon>Eupercaria</taxon>
        <taxon>Perciformes</taxon>
        <taxon>Cottioidei</taxon>
        <taxon>Zoarcales</taxon>
        <taxon>Zoarcidae</taxon>
        <taxon>Zoarcinae</taxon>
        <taxon>Zoarces</taxon>
    </lineage>
</organism>
<dbReference type="PROSITE" id="PS01289">
    <property type="entry name" value="TSC22"/>
    <property type="match status" value="1"/>
</dbReference>
<dbReference type="Proteomes" id="UP001488805">
    <property type="component" value="Unassembled WGS sequence"/>
</dbReference>
<comment type="caution">
    <text evidence="4">The sequence shown here is derived from an EMBL/GenBank/DDBJ whole genome shotgun (WGS) entry which is preliminary data.</text>
</comment>
<evidence type="ECO:0000313" key="5">
    <source>
        <dbReference type="Proteomes" id="UP001488805"/>
    </source>
</evidence>
<dbReference type="Gene3D" id="1.20.5.490">
    <property type="entry name" value="Single helix bin"/>
    <property type="match status" value="1"/>
</dbReference>
<dbReference type="PANTHER" id="PTHR46894">
    <property type="entry name" value="TSC22 DOMAIN FAMILY PROTEIN 2"/>
    <property type="match status" value="1"/>
</dbReference>
<feature type="region of interest" description="Disordered" evidence="3">
    <location>
        <begin position="190"/>
        <end position="210"/>
    </location>
</feature>
<dbReference type="SUPFAM" id="SSF58026">
    <property type="entry name" value="Delta-sleep-inducing peptide immunoreactive peptide"/>
    <property type="match status" value="1"/>
</dbReference>
<comment type="similarity">
    <text evidence="1">Belongs to the TSC-22/Dip/Bun family.</text>
</comment>
<protein>
    <recommendedName>
        <fullName evidence="6">TSC22 domain family protein 4</fullName>
    </recommendedName>
</protein>
<dbReference type="InterPro" id="IPR047862">
    <property type="entry name" value="TSC22/BUN_CS"/>
</dbReference>
<evidence type="ECO:0000313" key="4">
    <source>
        <dbReference type="EMBL" id="KAK9525213.1"/>
    </source>
</evidence>
<evidence type="ECO:0000256" key="3">
    <source>
        <dbReference type="SAM" id="MobiDB-lite"/>
    </source>
</evidence>
<dbReference type="Pfam" id="PF01166">
    <property type="entry name" value="TSC22"/>
    <property type="match status" value="1"/>
</dbReference>
<evidence type="ECO:0000256" key="2">
    <source>
        <dbReference type="SAM" id="Coils"/>
    </source>
</evidence>
<gene>
    <name evidence="4" type="ORF">VZT92_017535</name>
</gene>
<dbReference type="GO" id="GO:0006357">
    <property type="term" value="P:regulation of transcription by RNA polymerase II"/>
    <property type="evidence" value="ECO:0007669"/>
    <property type="project" value="InterPro"/>
</dbReference>
<accession>A0AAW1ESG1</accession>
<dbReference type="EMBL" id="JBCEZU010000145">
    <property type="protein sequence ID" value="KAK9525213.1"/>
    <property type="molecule type" value="Genomic_DNA"/>
</dbReference>
<name>A0AAW1ESG1_ZOAVI</name>
<feature type="region of interest" description="Disordered" evidence="3">
    <location>
        <begin position="327"/>
        <end position="347"/>
    </location>
</feature>
<feature type="coiled-coil region" evidence="2">
    <location>
        <begin position="292"/>
        <end position="326"/>
    </location>
</feature>
<proteinExistence type="inferred from homology"/>
<dbReference type="CDD" id="cd21936">
    <property type="entry name" value="ZIP_TSC22D"/>
    <property type="match status" value="1"/>
</dbReference>
<sequence length="347" mass="37655">MSGGKKRSGFQITSVTSDFNQTPAGQSAPSVVLTVLQSAAASCIPQGSSSQPTTPSLKRKYISHDAFGQGAGSSSRFRVVRLVVGGASGGGRGQPYSRGRWICTDFMEQQEGAGFRRVMDTMRHAHSLESLEIIGRDIGRGGVYSHDTAHLSAQPIRGKEGAGLIQRSGPSSPTHQEPINIRLLDWREPIGAQGSDSTPPPLLTRPRIIPPPLRLDVDSAGRSVFRLSQSQPSSPPAGSYHPTLTRLRTPATFSLDQTIFNLPGDASSSSSSLVAIDNKIEAAMDLVKSHLMLAVREEVELLREQIRELQEKNQQLERENHILRTLTHSTHSTQSTHNIHNTHNTLT</sequence>
<keyword evidence="5" id="KW-1185">Reference proteome</keyword>
<dbReference type="InterPro" id="IPR000580">
    <property type="entry name" value="TSC22/Bun"/>
</dbReference>
<evidence type="ECO:0000256" key="1">
    <source>
        <dbReference type="ARBA" id="ARBA00007908"/>
    </source>
</evidence>
<feature type="compositionally biased region" description="Pro residues" evidence="3">
    <location>
        <begin position="198"/>
        <end position="210"/>
    </location>
</feature>
<dbReference type="InterPro" id="IPR053049">
    <property type="entry name" value="TSC22_domain_protein_2"/>
</dbReference>
<dbReference type="PANTHER" id="PTHR46894:SF1">
    <property type="entry name" value="TSC22 DOMAIN FAMILY PROTEIN 2"/>
    <property type="match status" value="1"/>
</dbReference>
<keyword evidence="2" id="KW-0175">Coiled coil</keyword>
<evidence type="ECO:0008006" key="6">
    <source>
        <dbReference type="Google" id="ProtNLM"/>
    </source>
</evidence>
<reference evidence="4 5" key="1">
    <citation type="journal article" date="2024" name="Genome Biol. Evol.">
        <title>Chromosome-level genome assembly of the viviparous eelpout Zoarces viviparus.</title>
        <authorList>
            <person name="Fuhrmann N."/>
            <person name="Brasseur M.V."/>
            <person name="Bakowski C.E."/>
            <person name="Podsiadlowski L."/>
            <person name="Prost S."/>
            <person name="Krehenwinkel H."/>
            <person name="Mayer C."/>
        </authorList>
    </citation>
    <scope>NUCLEOTIDE SEQUENCE [LARGE SCALE GENOMIC DNA]</scope>
    <source>
        <strain evidence="4">NO-MEL_2022_Ind0_liver</strain>
    </source>
</reference>